<evidence type="ECO:0000313" key="4">
    <source>
        <dbReference type="EMBL" id="KDO21381.1"/>
    </source>
</evidence>
<dbReference type="InterPro" id="IPR043504">
    <property type="entry name" value="Peptidase_S1_PA_chymotrypsin"/>
</dbReference>
<keyword evidence="2" id="KW-0732">Signal</keyword>
<name>A0A067C4A5_SAPPC</name>
<keyword evidence="1" id="KW-0843">Virulence</keyword>
<dbReference type="InterPro" id="IPR000772">
    <property type="entry name" value="Ricin_B_lectin"/>
</dbReference>
<dbReference type="OMA" id="HHEAGWA"/>
<feature type="domain" description="Ricin B lectin" evidence="3">
    <location>
        <begin position="360"/>
        <end position="481"/>
    </location>
</feature>
<organism evidence="4 5">
    <name type="scientific">Saprolegnia parasitica (strain CBS 223.65)</name>
    <dbReference type="NCBI Taxonomy" id="695850"/>
    <lineage>
        <taxon>Eukaryota</taxon>
        <taxon>Sar</taxon>
        <taxon>Stramenopiles</taxon>
        <taxon>Oomycota</taxon>
        <taxon>Saprolegniomycetes</taxon>
        <taxon>Saprolegniales</taxon>
        <taxon>Saprolegniaceae</taxon>
        <taxon>Saprolegnia</taxon>
    </lineage>
</organism>
<dbReference type="InterPro" id="IPR009003">
    <property type="entry name" value="Peptidase_S1_PA"/>
</dbReference>
<dbReference type="Proteomes" id="UP000030745">
    <property type="component" value="Unassembled WGS sequence"/>
</dbReference>
<dbReference type="Gene3D" id="2.40.10.10">
    <property type="entry name" value="Trypsin-like serine proteases"/>
    <property type="match status" value="2"/>
</dbReference>
<dbReference type="Pfam" id="PF13365">
    <property type="entry name" value="Trypsin_2"/>
    <property type="match status" value="1"/>
</dbReference>
<gene>
    <name evidence="4" type="ORF">SPRG_21328</name>
</gene>
<dbReference type="SMART" id="SM00458">
    <property type="entry name" value="RICIN"/>
    <property type="match status" value="1"/>
</dbReference>
<keyword evidence="5" id="KW-1185">Reference proteome</keyword>
<dbReference type="RefSeq" id="XP_012207955.1">
    <property type="nucleotide sequence ID" value="XM_012352565.1"/>
</dbReference>
<protein>
    <recommendedName>
        <fullName evidence="3">Ricin B lectin domain-containing protein</fullName>
    </recommendedName>
</protein>
<dbReference type="PANTHER" id="PTHR36234">
    <property type="entry name" value="LYSYL ENDOPEPTIDASE"/>
    <property type="match status" value="1"/>
</dbReference>
<dbReference type="EMBL" id="KK583289">
    <property type="protein sequence ID" value="KDO21381.1"/>
    <property type="molecule type" value="Genomic_DNA"/>
</dbReference>
<reference evidence="4 5" key="1">
    <citation type="journal article" date="2013" name="PLoS Genet.">
        <title>Distinctive expansion of potential virulence genes in the genome of the oomycete fish pathogen Saprolegnia parasitica.</title>
        <authorList>
            <person name="Jiang R.H."/>
            <person name="de Bruijn I."/>
            <person name="Haas B.J."/>
            <person name="Belmonte R."/>
            <person name="Lobach L."/>
            <person name="Christie J."/>
            <person name="van den Ackerveken G."/>
            <person name="Bottin A."/>
            <person name="Bulone V."/>
            <person name="Diaz-Moreno S.M."/>
            <person name="Dumas B."/>
            <person name="Fan L."/>
            <person name="Gaulin E."/>
            <person name="Govers F."/>
            <person name="Grenville-Briggs L.J."/>
            <person name="Horner N.R."/>
            <person name="Levin J.Z."/>
            <person name="Mammella M."/>
            <person name="Meijer H.J."/>
            <person name="Morris P."/>
            <person name="Nusbaum C."/>
            <person name="Oome S."/>
            <person name="Phillips A.J."/>
            <person name="van Rooyen D."/>
            <person name="Rzeszutek E."/>
            <person name="Saraiva M."/>
            <person name="Secombes C.J."/>
            <person name="Seidl M.F."/>
            <person name="Snel B."/>
            <person name="Stassen J.H."/>
            <person name="Sykes S."/>
            <person name="Tripathy S."/>
            <person name="van den Berg H."/>
            <person name="Vega-Arreguin J.C."/>
            <person name="Wawra S."/>
            <person name="Young S.K."/>
            <person name="Zeng Q."/>
            <person name="Dieguez-Uribeondo J."/>
            <person name="Russ C."/>
            <person name="Tyler B.M."/>
            <person name="van West P."/>
        </authorList>
    </citation>
    <scope>NUCLEOTIDE SEQUENCE [LARGE SCALE GENOMIC DNA]</scope>
    <source>
        <strain evidence="4 5">CBS 223.65</strain>
    </source>
</reference>
<dbReference type="GeneID" id="24142112"/>
<evidence type="ECO:0000313" key="5">
    <source>
        <dbReference type="Proteomes" id="UP000030745"/>
    </source>
</evidence>
<feature type="chain" id="PRO_5001634050" description="Ricin B lectin domain-containing protein" evidence="2">
    <location>
        <begin position="22"/>
        <end position="484"/>
    </location>
</feature>
<accession>A0A067C4A5</accession>
<evidence type="ECO:0000259" key="3">
    <source>
        <dbReference type="SMART" id="SM00458"/>
    </source>
</evidence>
<dbReference type="PANTHER" id="PTHR36234:SF5">
    <property type="entry name" value="LYSYL ENDOPEPTIDASE"/>
    <property type="match status" value="1"/>
</dbReference>
<dbReference type="VEuPathDB" id="FungiDB:SPRG_21328"/>
<dbReference type="STRING" id="695850.A0A067C4A5"/>
<dbReference type="InterPro" id="IPR035992">
    <property type="entry name" value="Ricin_B-like_lectins"/>
</dbReference>
<dbReference type="KEGG" id="spar:SPRG_21328"/>
<dbReference type="Gene3D" id="2.80.10.50">
    <property type="match status" value="1"/>
</dbReference>
<feature type="signal peptide" evidence="2">
    <location>
        <begin position="1"/>
        <end position="21"/>
    </location>
</feature>
<dbReference type="PROSITE" id="PS50231">
    <property type="entry name" value="RICIN_B_LECTIN"/>
    <property type="match status" value="1"/>
</dbReference>
<proteinExistence type="predicted"/>
<dbReference type="SUPFAM" id="SSF50370">
    <property type="entry name" value="Ricin B-like lectins"/>
    <property type="match status" value="1"/>
</dbReference>
<evidence type="ECO:0000256" key="1">
    <source>
        <dbReference type="ARBA" id="ARBA00023026"/>
    </source>
</evidence>
<dbReference type="OrthoDB" id="73251at2759"/>
<dbReference type="Pfam" id="PF00652">
    <property type="entry name" value="Ricin_B_lectin"/>
    <property type="match status" value="1"/>
</dbReference>
<sequence length="484" mass="51575">MLAATKLVAALIASLAASALASPQPFQIGYPVPLSLRGDHSGPFNHTIHRDGASYLSVHFTSIALPPAATLSLACADGAKQVSFTGAHADFYTESFPCNSVDVVYSAPTYDSSSPAPVFEVDQVIHGSAQSNGMLETICSITDESRPSVCSQATEPAKVAASRAVARLLINGRVACTGWLFGSEGHMLTNSHCINSESRAANTQVEFDARCSTCKDPQNKVVSGCRGTIAAIGVKLVIWDELNDFALVKLDKLKPGVDLSTYGYLRARESGPVLGEPIWSAHHEAGWAQRLSLTYDGEVPKIADLDKASCMDNFPDARDTVGHFLDTLGGSSGAPIMSTADNVVVALHNCGLCDSVGNSNGAIKISNVIQFLKAKNLLPKDATVPVFNVNELFEVDASTQQIKAVSNGQCLDAFKQDGRLRVHTYTCDASNGNQKWRVVGGKVEHATHIGQCLDVDPTDPHHNVQMWACIAGNDNQRIELVSQI</sequence>
<dbReference type="AlphaFoldDB" id="A0A067C4A5"/>
<dbReference type="SUPFAM" id="SSF50494">
    <property type="entry name" value="Trypsin-like serine proteases"/>
    <property type="match status" value="1"/>
</dbReference>
<evidence type="ECO:0000256" key="2">
    <source>
        <dbReference type="SAM" id="SignalP"/>
    </source>
</evidence>